<sequence>MEPTMEKAEPPRSSTPSWFAADPSKAYYEKLSLVWAPISMLVLLVGVLGTPLYKYCDRNSYLLITVLACLPGIFIPVFFPCPADCGRPYAQRFWVKATVWIAIFGFYGNYFWTHYFYELLGAKYLFDSYRFNDVPLVTFTATFFYFTFYFNFVNLILRRVARFSATFPSFARNLIWWANIAALAYGTAVFEAVSIQHFPLYTYTETEAFMVVGSVVYGLYFVIGFPMFFSLDEGVAPRTSVRGAATNALAATAIVTLLLDLWRLMLGSIYEVGRSARIPVPFVYQGRECPEAPEGVAEVGSCSEQLTSCAEQASSWLYRKIMFSANLLQEKSTEVTRQYEHL</sequence>
<reference evidence="3" key="1">
    <citation type="journal article" date="2013" name="Proc. Natl. Acad. Sci. U.S.A.">
        <title>Genome structure and metabolic features in the red seaweed Chondrus crispus shed light on evolution of the Archaeplastida.</title>
        <authorList>
            <person name="Collen J."/>
            <person name="Porcel B."/>
            <person name="Carre W."/>
            <person name="Ball S.G."/>
            <person name="Chaparro C."/>
            <person name="Tonon T."/>
            <person name="Barbeyron T."/>
            <person name="Michel G."/>
            <person name="Noel B."/>
            <person name="Valentin K."/>
            <person name="Elias M."/>
            <person name="Artiguenave F."/>
            <person name="Arun A."/>
            <person name="Aury J.M."/>
            <person name="Barbosa-Neto J.F."/>
            <person name="Bothwell J.H."/>
            <person name="Bouget F.Y."/>
            <person name="Brillet L."/>
            <person name="Cabello-Hurtado F."/>
            <person name="Capella-Gutierrez S."/>
            <person name="Charrier B."/>
            <person name="Cladiere L."/>
            <person name="Cock J.M."/>
            <person name="Coelho S.M."/>
            <person name="Colleoni C."/>
            <person name="Czjzek M."/>
            <person name="Da Silva C."/>
            <person name="Delage L."/>
            <person name="Denoeud F."/>
            <person name="Deschamps P."/>
            <person name="Dittami S.M."/>
            <person name="Gabaldon T."/>
            <person name="Gachon C.M."/>
            <person name="Groisillier A."/>
            <person name="Herve C."/>
            <person name="Jabbari K."/>
            <person name="Katinka M."/>
            <person name="Kloareg B."/>
            <person name="Kowalczyk N."/>
            <person name="Labadie K."/>
            <person name="Leblanc C."/>
            <person name="Lopez P.J."/>
            <person name="McLachlan D.H."/>
            <person name="Meslet-Cladiere L."/>
            <person name="Moustafa A."/>
            <person name="Nehr Z."/>
            <person name="Nyvall Collen P."/>
            <person name="Panaud O."/>
            <person name="Partensky F."/>
            <person name="Poulain J."/>
            <person name="Rensing S.A."/>
            <person name="Rousvoal S."/>
            <person name="Samson G."/>
            <person name="Symeonidi A."/>
            <person name="Weissenbach J."/>
            <person name="Zambounis A."/>
            <person name="Wincker P."/>
            <person name="Boyen C."/>
        </authorList>
    </citation>
    <scope>NUCLEOTIDE SEQUENCE [LARGE SCALE GENOMIC DNA]</scope>
    <source>
        <strain evidence="3">cv. Stackhouse</strain>
    </source>
</reference>
<feature type="transmembrane region" description="Helical" evidence="1">
    <location>
        <begin position="208"/>
        <end position="231"/>
    </location>
</feature>
<accession>R7QAB2</accession>
<protein>
    <recommendedName>
        <fullName evidence="4">Cycloeucalenol cycloisomerase</fullName>
    </recommendedName>
</protein>
<dbReference type="OrthoDB" id="2111841at2759"/>
<name>R7QAB2_CHOCR</name>
<dbReference type="STRING" id="2769.R7QAB2"/>
<dbReference type="Gramene" id="CDF34361">
    <property type="protein sequence ID" value="CDF34361"/>
    <property type="gene ID" value="CHC_T00002985001"/>
</dbReference>
<dbReference type="RefSeq" id="XP_005714180.1">
    <property type="nucleotide sequence ID" value="XM_005714123.1"/>
</dbReference>
<dbReference type="PANTHER" id="PTHR35136">
    <property type="entry name" value="CYCLOEUCALENOL CYCLOISOMERASE"/>
    <property type="match status" value="1"/>
</dbReference>
<evidence type="ECO:0000313" key="3">
    <source>
        <dbReference type="Proteomes" id="UP000012073"/>
    </source>
</evidence>
<feature type="transmembrane region" description="Helical" evidence="1">
    <location>
        <begin position="33"/>
        <end position="53"/>
    </location>
</feature>
<feature type="transmembrane region" description="Helical" evidence="1">
    <location>
        <begin position="243"/>
        <end position="265"/>
    </location>
</feature>
<keyword evidence="1" id="KW-0472">Membrane</keyword>
<dbReference type="KEGG" id="ccp:CHC_T00002985001"/>
<keyword evidence="1" id="KW-0812">Transmembrane</keyword>
<keyword evidence="1" id="KW-1133">Transmembrane helix</keyword>
<gene>
    <name evidence="2" type="ORF">CHC_T00002985001</name>
</gene>
<feature type="transmembrane region" description="Helical" evidence="1">
    <location>
        <begin position="93"/>
        <end position="112"/>
    </location>
</feature>
<dbReference type="GO" id="GO:0047793">
    <property type="term" value="F:cycloeucalenol cycloisomerase activity"/>
    <property type="evidence" value="ECO:0007669"/>
    <property type="project" value="InterPro"/>
</dbReference>
<proteinExistence type="predicted"/>
<dbReference type="AlphaFoldDB" id="R7QAB2"/>
<evidence type="ECO:0008006" key="4">
    <source>
        <dbReference type="Google" id="ProtNLM"/>
    </source>
</evidence>
<keyword evidence="3" id="KW-1185">Reference proteome</keyword>
<dbReference type="BioCyc" id="MetaCyc:MONOMER-21391"/>
<dbReference type="PANTHER" id="PTHR35136:SF1">
    <property type="entry name" value="CYCLOEUCALENOL CYCLOISOMERASE"/>
    <property type="match status" value="1"/>
</dbReference>
<dbReference type="PhylomeDB" id="R7QAB2"/>
<dbReference type="Proteomes" id="UP000012073">
    <property type="component" value="Unassembled WGS sequence"/>
</dbReference>
<dbReference type="EMBL" id="HG001688">
    <property type="protein sequence ID" value="CDF34361.1"/>
    <property type="molecule type" value="Genomic_DNA"/>
</dbReference>
<evidence type="ECO:0000256" key="1">
    <source>
        <dbReference type="SAM" id="Phobius"/>
    </source>
</evidence>
<dbReference type="OMA" id="PWYRRYW"/>
<organism evidence="2 3">
    <name type="scientific">Chondrus crispus</name>
    <name type="common">Carrageen Irish moss</name>
    <name type="synonym">Polymorpha crispa</name>
    <dbReference type="NCBI Taxonomy" id="2769"/>
    <lineage>
        <taxon>Eukaryota</taxon>
        <taxon>Rhodophyta</taxon>
        <taxon>Florideophyceae</taxon>
        <taxon>Rhodymeniophycidae</taxon>
        <taxon>Gigartinales</taxon>
        <taxon>Gigartinaceae</taxon>
        <taxon>Chondrus</taxon>
    </lineage>
</organism>
<feature type="transmembrane region" description="Helical" evidence="1">
    <location>
        <begin position="59"/>
        <end position="81"/>
    </location>
</feature>
<feature type="transmembrane region" description="Helical" evidence="1">
    <location>
        <begin position="134"/>
        <end position="153"/>
    </location>
</feature>
<feature type="transmembrane region" description="Helical" evidence="1">
    <location>
        <begin position="174"/>
        <end position="196"/>
    </location>
</feature>
<dbReference type="GeneID" id="17321917"/>
<evidence type="ECO:0000313" key="2">
    <source>
        <dbReference type="EMBL" id="CDF34361.1"/>
    </source>
</evidence>
<dbReference type="InterPro" id="IPR020532">
    <property type="entry name" value="Cycloeucalenol_cycloisomerase"/>
</dbReference>